<organism evidence="2">
    <name type="scientific">marine metagenome</name>
    <dbReference type="NCBI Taxonomy" id="408172"/>
    <lineage>
        <taxon>unclassified sequences</taxon>
        <taxon>metagenomes</taxon>
        <taxon>ecological metagenomes</taxon>
    </lineage>
</organism>
<dbReference type="SUPFAM" id="SSF54665">
    <property type="entry name" value="CO dehydrogenase molybdoprotein N-domain-like"/>
    <property type="match status" value="1"/>
</dbReference>
<dbReference type="AlphaFoldDB" id="A0A382NGE6"/>
<dbReference type="Pfam" id="PF01315">
    <property type="entry name" value="Ald_Xan_dh_C"/>
    <property type="match status" value="1"/>
</dbReference>
<accession>A0A382NGE6</accession>
<dbReference type="Gene3D" id="3.90.1170.50">
    <property type="entry name" value="Aldehyde oxidase/xanthine dehydrogenase, a/b hammerhead"/>
    <property type="match status" value="1"/>
</dbReference>
<feature type="non-terminal residue" evidence="2">
    <location>
        <position position="74"/>
    </location>
</feature>
<name>A0A382NGE6_9ZZZZ</name>
<dbReference type="InterPro" id="IPR000674">
    <property type="entry name" value="Ald_Oxase/Xan_DH_a/b"/>
</dbReference>
<protein>
    <recommendedName>
        <fullName evidence="1">Aldehyde oxidase/xanthine dehydrogenase a/b hammerhead domain-containing protein</fullName>
    </recommendedName>
</protein>
<gene>
    <name evidence="2" type="ORF">METZ01_LOCUS312990</name>
</gene>
<evidence type="ECO:0000313" key="2">
    <source>
        <dbReference type="EMBL" id="SVC60136.1"/>
    </source>
</evidence>
<proteinExistence type="predicted"/>
<dbReference type="SMART" id="SM01008">
    <property type="entry name" value="Ald_Xan_dh_C"/>
    <property type="match status" value="1"/>
</dbReference>
<sequence length="74" mass="7799">MRLITGQGSFTDDAGSTGLSLVMVRSPYASARVVSIDTSEAEQLEGVAAVLTYEDLPGRLTEPLPLLIPHPSLS</sequence>
<dbReference type="EMBL" id="UINC01100234">
    <property type="protein sequence ID" value="SVC60136.1"/>
    <property type="molecule type" value="Genomic_DNA"/>
</dbReference>
<dbReference type="InterPro" id="IPR036856">
    <property type="entry name" value="Ald_Oxase/Xan_DH_a/b_sf"/>
</dbReference>
<feature type="domain" description="Aldehyde oxidase/xanthine dehydrogenase a/b hammerhead" evidence="1">
    <location>
        <begin position="5"/>
        <end position="65"/>
    </location>
</feature>
<reference evidence="2" key="1">
    <citation type="submission" date="2018-05" db="EMBL/GenBank/DDBJ databases">
        <authorList>
            <person name="Lanie J.A."/>
            <person name="Ng W.-L."/>
            <person name="Kazmierczak K.M."/>
            <person name="Andrzejewski T.M."/>
            <person name="Davidsen T.M."/>
            <person name="Wayne K.J."/>
            <person name="Tettelin H."/>
            <person name="Glass J.I."/>
            <person name="Rusch D."/>
            <person name="Podicherti R."/>
            <person name="Tsui H.-C.T."/>
            <person name="Winkler M.E."/>
        </authorList>
    </citation>
    <scope>NUCLEOTIDE SEQUENCE</scope>
</reference>
<evidence type="ECO:0000259" key="1">
    <source>
        <dbReference type="SMART" id="SM01008"/>
    </source>
</evidence>